<feature type="region of interest" description="Disordered" evidence="1">
    <location>
        <begin position="270"/>
        <end position="324"/>
    </location>
</feature>
<protein>
    <submittedName>
        <fullName evidence="2">Copper chaperone PCu(A)C</fullName>
    </submittedName>
</protein>
<feature type="compositionally biased region" description="Low complexity" evidence="1">
    <location>
        <begin position="315"/>
        <end position="324"/>
    </location>
</feature>
<dbReference type="InterPro" id="IPR007410">
    <property type="entry name" value="LpqE-like"/>
</dbReference>
<dbReference type="InterPro" id="IPR036182">
    <property type="entry name" value="PCuAC_sf"/>
</dbReference>
<sequence length="324" mass="30824">MVTLAIAGAVAIAPVISGCGAGSEPQTAAPTQLTEGVNVTIPKDHPGKAQIDVRNMFLLGPRPEMTFGQGSSVPLYATIVNQVKDRPDRLVGVSSADFAQVKITGGAVALPAAKQTGLGSAVRLMGQAAPTPPATGKPSNGKTPKPGAKPSGGAAGGTTPSPGSTPTAGATTPPPAAPSAGATGSDAEGPGASATPSAGVTEATGAPAAPPAPDGKAPLVVLTGLTKPLLGGETVRLRLQFEKAGSVDVSVPVIPQQGEFASYAAVSAGAPAPGATAAPTAGETAPAPEGGTHGSGQPSAPATPEGTPPTGGAGETPEAGATGH</sequence>
<gene>
    <name evidence="2" type="ORF">ACFQKB_09420</name>
</gene>
<organism evidence="2 3">
    <name type="scientific">Actinomadura yumaensis</name>
    <dbReference type="NCBI Taxonomy" id="111807"/>
    <lineage>
        <taxon>Bacteria</taxon>
        <taxon>Bacillati</taxon>
        <taxon>Actinomycetota</taxon>
        <taxon>Actinomycetes</taxon>
        <taxon>Streptosporangiales</taxon>
        <taxon>Thermomonosporaceae</taxon>
        <taxon>Actinomadura</taxon>
    </lineage>
</organism>
<accession>A0ABW2CH88</accession>
<feature type="compositionally biased region" description="Low complexity" evidence="1">
    <location>
        <begin position="141"/>
        <end position="171"/>
    </location>
</feature>
<dbReference type="Pfam" id="PF04314">
    <property type="entry name" value="PCuAC"/>
    <property type="match status" value="1"/>
</dbReference>
<feature type="compositionally biased region" description="Low complexity" evidence="1">
    <location>
        <begin position="270"/>
        <end position="290"/>
    </location>
</feature>
<dbReference type="RefSeq" id="WP_160820503.1">
    <property type="nucleotide sequence ID" value="NZ_JBHSXE010000001.1"/>
</dbReference>
<name>A0ABW2CH88_9ACTN</name>
<comment type="caution">
    <text evidence="2">The sequence shown here is derived from an EMBL/GenBank/DDBJ whole genome shotgun (WGS) entry which is preliminary data.</text>
</comment>
<keyword evidence="3" id="KW-1185">Reference proteome</keyword>
<feature type="region of interest" description="Disordered" evidence="1">
    <location>
        <begin position="127"/>
        <end position="215"/>
    </location>
</feature>
<dbReference type="SUPFAM" id="SSF110087">
    <property type="entry name" value="DR1885-like metal-binding protein"/>
    <property type="match status" value="1"/>
</dbReference>
<evidence type="ECO:0000313" key="3">
    <source>
        <dbReference type="Proteomes" id="UP001596380"/>
    </source>
</evidence>
<dbReference type="EMBL" id="JBHSXS010000004">
    <property type="protein sequence ID" value="MFC6879981.1"/>
    <property type="molecule type" value="Genomic_DNA"/>
</dbReference>
<dbReference type="Proteomes" id="UP001596380">
    <property type="component" value="Unassembled WGS sequence"/>
</dbReference>
<reference evidence="3" key="1">
    <citation type="journal article" date="2019" name="Int. J. Syst. Evol. Microbiol.">
        <title>The Global Catalogue of Microorganisms (GCM) 10K type strain sequencing project: providing services to taxonomists for standard genome sequencing and annotation.</title>
        <authorList>
            <consortium name="The Broad Institute Genomics Platform"/>
            <consortium name="The Broad Institute Genome Sequencing Center for Infectious Disease"/>
            <person name="Wu L."/>
            <person name="Ma J."/>
        </authorList>
    </citation>
    <scope>NUCLEOTIDE SEQUENCE [LARGE SCALE GENOMIC DNA]</scope>
    <source>
        <strain evidence="3">JCM 3369</strain>
    </source>
</reference>
<evidence type="ECO:0000313" key="2">
    <source>
        <dbReference type="EMBL" id="MFC6879981.1"/>
    </source>
</evidence>
<dbReference type="Gene3D" id="2.60.40.1890">
    <property type="entry name" value="PCu(A)C copper chaperone"/>
    <property type="match status" value="1"/>
</dbReference>
<evidence type="ECO:0000256" key="1">
    <source>
        <dbReference type="SAM" id="MobiDB-lite"/>
    </source>
</evidence>
<proteinExistence type="predicted"/>